<keyword evidence="3" id="KW-1185">Reference proteome</keyword>
<reference evidence="2 3" key="1">
    <citation type="journal article" date="2003" name="Nature">
        <title>The genome of a motile marine Synechococcus.</title>
        <authorList>
            <person name="Palenik B."/>
            <person name="Brahamsha B."/>
            <person name="Larimer F."/>
            <person name="Land M."/>
            <person name="Hauser L."/>
            <person name="Chain P."/>
            <person name="Lamerdin J."/>
            <person name="Regala W."/>
            <person name="Allen E.A."/>
            <person name="McCarren J."/>
            <person name="Paulsen I."/>
            <person name="Dufresne A."/>
            <person name="Partensky F."/>
            <person name="Webb E."/>
            <person name="Waterbury J."/>
        </authorList>
    </citation>
    <scope>NUCLEOTIDE SEQUENCE [LARGE SCALE GENOMIC DNA]</scope>
    <source>
        <strain evidence="2 3">WH8102</strain>
    </source>
</reference>
<protein>
    <submittedName>
        <fullName evidence="2">Possible glycosyltransferase</fullName>
    </submittedName>
</protein>
<dbReference type="HOGENOM" id="CLU_414999_0_0_3"/>
<dbReference type="AlphaFoldDB" id="Q7U943"/>
<dbReference type="Pfam" id="PF13692">
    <property type="entry name" value="Glyco_trans_1_4"/>
    <property type="match status" value="1"/>
</dbReference>
<evidence type="ECO:0000259" key="1">
    <source>
        <dbReference type="Pfam" id="PF13439"/>
    </source>
</evidence>
<proteinExistence type="predicted"/>
<dbReference type="Gene3D" id="3.40.50.2000">
    <property type="entry name" value="Glycogen Phosphorylase B"/>
    <property type="match status" value="2"/>
</dbReference>
<dbReference type="PANTHER" id="PTHR12526">
    <property type="entry name" value="GLYCOSYLTRANSFERASE"/>
    <property type="match status" value="1"/>
</dbReference>
<evidence type="ECO:0000313" key="2">
    <source>
        <dbReference type="EMBL" id="CAE06931.1"/>
    </source>
</evidence>
<evidence type="ECO:0000313" key="3">
    <source>
        <dbReference type="Proteomes" id="UP000001422"/>
    </source>
</evidence>
<dbReference type="EMBL" id="BX569690">
    <property type="protein sequence ID" value="CAE06931.1"/>
    <property type="molecule type" value="Genomic_DNA"/>
</dbReference>
<dbReference type="CAZy" id="GT4">
    <property type="family name" value="Glycosyltransferase Family 4"/>
</dbReference>
<dbReference type="eggNOG" id="COG0438">
    <property type="taxonomic scope" value="Bacteria"/>
</dbReference>
<dbReference type="Proteomes" id="UP000001422">
    <property type="component" value="Chromosome"/>
</dbReference>
<dbReference type="GO" id="GO:0016757">
    <property type="term" value="F:glycosyltransferase activity"/>
    <property type="evidence" value="ECO:0007669"/>
    <property type="project" value="TreeGrafter"/>
</dbReference>
<dbReference type="Pfam" id="PF13439">
    <property type="entry name" value="Glyco_transf_4"/>
    <property type="match status" value="1"/>
</dbReference>
<dbReference type="PANTHER" id="PTHR12526:SF635">
    <property type="entry name" value="GLYCOSYL TRANSFERASE GROUP 1"/>
    <property type="match status" value="1"/>
</dbReference>
<sequence length="661" mass="72454">MNGAGPNGQSMSILYVCHGHPRYAKGGGELAAWRLFQAFEAEGAAFLAAAPSLAVMPPGCEVMSAGPRQWLIKPSLSPLQHGTEVSLQDGGALHQALADLRPELVHLHHYVHVGIDLVHALRRWFPQAGFLFTLHEYWGPCAYEGRLLRRSGELCAGPEPEVCVECVGPEQRVDLAIRQLRLQRMFAAIDHLLSPSLFLKQRYEEWGLDPHRISVVENLPAPAPASVESGANAGSDALVLGYFGQVNPWKGLELILQAVQRARRRCGQLSVQLHGCGPADLDPSTSPYPELAGRLAALVEQLGPEAVQLCGRYDSDQLADRMAGVDAVLMASTWFENAPMVIQEAFQHGRPVLAPRLGGMAEKVQHELSGLLFAPGDPADLARTIERCIDEVDLLPGLQAQVLRMPLKGARSLEQHRRLYARFRGSSAAAEPSLAEWEPALLEDLRQNFEPLGANCELGFLMGRLGIQRSSLFRWLFTPLASLEKVLAEGLERFFSEPVAVTDPVMAADMVVDQRTGIFFHAGELRQQLEQAGNNSAALVQVRAGEACRDQRGKYRYLVEKFLASVPVASTLHVFSDFHRELNEAAMLRIHSRLRDLGKPLGSTLLFVQPADGSTEVNSVRCLGDGLQLAAIRRFAPGEHADQIDLEAWISLLSLSRQLSS</sequence>
<dbReference type="SUPFAM" id="SSF53756">
    <property type="entry name" value="UDP-Glycosyltransferase/glycogen phosphorylase"/>
    <property type="match status" value="1"/>
</dbReference>
<accession>Q7U943</accession>
<feature type="domain" description="Glycosyltransferase subfamily 4-like N-terminal" evidence="1">
    <location>
        <begin position="26"/>
        <end position="218"/>
    </location>
</feature>
<name>Q7U943_PARMW</name>
<dbReference type="KEGG" id="syw:SYNW0416"/>
<dbReference type="STRING" id="84588.SYNW0416"/>
<dbReference type="InterPro" id="IPR028098">
    <property type="entry name" value="Glyco_trans_4-like_N"/>
</dbReference>
<gene>
    <name evidence="2" type="ordered locus">SYNW0416</name>
</gene>
<organism evidence="2 3">
    <name type="scientific">Parasynechococcus marenigrum (strain WH8102)</name>
    <dbReference type="NCBI Taxonomy" id="84588"/>
    <lineage>
        <taxon>Bacteria</taxon>
        <taxon>Bacillati</taxon>
        <taxon>Cyanobacteriota</taxon>
        <taxon>Cyanophyceae</taxon>
        <taxon>Synechococcales</taxon>
        <taxon>Prochlorococcaceae</taxon>
        <taxon>Parasynechococcus</taxon>
        <taxon>Parasynechococcus marenigrum</taxon>
    </lineage>
</organism>